<keyword evidence="3" id="KW-1185">Reference proteome</keyword>
<evidence type="ECO:0000313" key="2">
    <source>
        <dbReference type="EMBL" id="TPX33514.1"/>
    </source>
</evidence>
<dbReference type="SUPFAM" id="SSF52402">
    <property type="entry name" value="Adenine nucleotide alpha hydrolases-like"/>
    <property type="match status" value="1"/>
</dbReference>
<organism evidence="2 3">
    <name type="scientific">Synchytrium microbalum</name>
    <dbReference type="NCBI Taxonomy" id="1806994"/>
    <lineage>
        <taxon>Eukaryota</taxon>
        <taxon>Fungi</taxon>
        <taxon>Fungi incertae sedis</taxon>
        <taxon>Chytridiomycota</taxon>
        <taxon>Chytridiomycota incertae sedis</taxon>
        <taxon>Chytridiomycetes</taxon>
        <taxon>Synchytriales</taxon>
        <taxon>Synchytriaceae</taxon>
        <taxon>Synchytrium</taxon>
    </lineage>
</organism>
<dbReference type="OrthoDB" id="843225at2759"/>
<dbReference type="PANTHER" id="PTHR31964:SF113">
    <property type="entry name" value="USPA DOMAIN-CONTAINING PROTEIN"/>
    <property type="match status" value="1"/>
</dbReference>
<proteinExistence type="predicted"/>
<dbReference type="RefSeq" id="XP_031024489.1">
    <property type="nucleotide sequence ID" value="XM_031169522.1"/>
</dbReference>
<dbReference type="InterPro" id="IPR006016">
    <property type="entry name" value="UspA"/>
</dbReference>
<dbReference type="Gene3D" id="3.40.50.620">
    <property type="entry name" value="HUPs"/>
    <property type="match status" value="1"/>
</dbReference>
<name>A0A507C627_9FUNG</name>
<protein>
    <recommendedName>
        <fullName evidence="1">UspA domain-containing protein</fullName>
    </recommendedName>
</protein>
<reference evidence="2 3" key="1">
    <citation type="journal article" date="2019" name="Sci. Rep.">
        <title>Comparative genomics of chytrid fungi reveal insights into the obligate biotrophic and pathogenic lifestyle of Synchytrium endobioticum.</title>
        <authorList>
            <person name="van de Vossenberg B.T.L.H."/>
            <person name="Warris S."/>
            <person name="Nguyen H.D.T."/>
            <person name="van Gent-Pelzer M.P.E."/>
            <person name="Joly D.L."/>
            <person name="van de Geest H.C."/>
            <person name="Bonants P.J.M."/>
            <person name="Smith D.S."/>
            <person name="Levesque C.A."/>
            <person name="van der Lee T.A.J."/>
        </authorList>
    </citation>
    <scope>NUCLEOTIDE SEQUENCE [LARGE SCALE GENOMIC DNA]</scope>
    <source>
        <strain evidence="2 3">JEL517</strain>
    </source>
</reference>
<dbReference type="EMBL" id="QEAO01000020">
    <property type="protein sequence ID" value="TPX33514.1"/>
    <property type="molecule type" value="Genomic_DNA"/>
</dbReference>
<feature type="domain" description="UspA" evidence="1">
    <location>
        <begin position="15"/>
        <end position="162"/>
    </location>
</feature>
<dbReference type="Pfam" id="PF00582">
    <property type="entry name" value="Usp"/>
    <property type="match status" value="1"/>
</dbReference>
<dbReference type="PANTHER" id="PTHR31964">
    <property type="entry name" value="ADENINE NUCLEOTIDE ALPHA HYDROLASES-LIKE SUPERFAMILY PROTEIN"/>
    <property type="match status" value="1"/>
</dbReference>
<evidence type="ECO:0000313" key="3">
    <source>
        <dbReference type="Proteomes" id="UP000319731"/>
    </source>
</evidence>
<evidence type="ECO:0000259" key="1">
    <source>
        <dbReference type="Pfam" id="PF00582"/>
    </source>
</evidence>
<dbReference type="InterPro" id="IPR006015">
    <property type="entry name" value="Universal_stress_UspA"/>
</dbReference>
<dbReference type="PRINTS" id="PR01438">
    <property type="entry name" value="UNVRSLSTRESS"/>
</dbReference>
<dbReference type="Proteomes" id="UP000319731">
    <property type="component" value="Unassembled WGS sequence"/>
</dbReference>
<sequence>MSTTDAAAAVAPMYKVGVAFNNTPGSLKALQTAVDLCMNMKVPYMIYIAFVVALNPPALLPGMDSIEQGFNTQIHEDAKKELTECKAHLDVFYRNKANYEFVNIEGEGDTAQLLKEYFDRDHPDLNLFVVGTTSKTMVGRMFLGSVSDFLVHNMAVPVLVVKNEPAKAK</sequence>
<comment type="caution">
    <text evidence="2">The sequence shown here is derived from an EMBL/GenBank/DDBJ whole genome shotgun (WGS) entry which is preliminary data.</text>
</comment>
<accession>A0A507C627</accession>
<dbReference type="AlphaFoldDB" id="A0A507C627"/>
<dbReference type="GeneID" id="42004819"/>
<gene>
    <name evidence="2" type="ORF">SmJEL517_g03594</name>
</gene>
<dbReference type="CDD" id="cd23659">
    <property type="entry name" value="USP_At3g01520-like"/>
    <property type="match status" value="1"/>
</dbReference>
<dbReference type="InterPro" id="IPR014729">
    <property type="entry name" value="Rossmann-like_a/b/a_fold"/>
</dbReference>